<reference evidence="2" key="2">
    <citation type="submission" date="2022-02" db="EMBL/GenBank/DDBJ databases">
        <authorList>
            <person name="Christensen J.J.E."/>
            <person name="Jensen C.S."/>
            <person name="Nielsen X.C."/>
            <person name="Dargis R."/>
        </authorList>
    </citation>
    <scope>NUCLEOTIDE SEQUENCE</scope>
    <source>
        <strain evidence="2">K13014465</strain>
    </source>
</reference>
<evidence type="ECO:0000259" key="1">
    <source>
        <dbReference type="Pfam" id="PF13649"/>
    </source>
</evidence>
<dbReference type="GO" id="GO:0008168">
    <property type="term" value="F:methyltransferase activity"/>
    <property type="evidence" value="ECO:0007669"/>
    <property type="project" value="UniProtKB-KW"/>
</dbReference>
<dbReference type="Pfam" id="PF13649">
    <property type="entry name" value="Methyltransf_25"/>
    <property type="match status" value="1"/>
</dbReference>
<evidence type="ECO:0000313" key="2">
    <source>
        <dbReference type="EMBL" id="MCY7221148.1"/>
    </source>
</evidence>
<dbReference type="Gene3D" id="3.40.50.150">
    <property type="entry name" value="Vaccinia Virus protein VP39"/>
    <property type="match status" value="1"/>
</dbReference>
<dbReference type="SUPFAM" id="SSF53335">
    <property type="entry name" value="S-adenosyl-L-methionine-dependent methyltransferases"/>
    <property type="match status" value="1"/>
</dbReference>
<proteinExistence type="predicted"/>
<keyword evidence="2" id="KW-0489">Methyltransferase</keyword>
<dbReference type="RefSeq" id="WP_149556469.1">
    <property type="nucleotide sequence ID" value="NZ_JAKUYZ010000006.1"/>
</dbReference>
<dbReference type="InterPro" id="IPR041698">
    <property type="entry name" value="Methyltransf_25"/>
</dbReference>
<keyword evidence="2" id="KW-0808">Transferase</keyword>
<sequence>MPNDFIHKKFQKKSKKLEVIDNLYEDGTFSEYYKLVTDQDSVLENDIDIYKRFFDKSESVLEIGSGTGRIFNNLFKHGYNIYGLEPSTEMSKYIDKNARNRIYPLTLQDIKYLPKNDIEVIIIPATSVSLFSLNDLEKFLKYVQKHQVSVKRIIFDFLKEDFFKGAMDAIQSYTLGLEKFYYVNFWDKSEERIIYNLVNSKKIGISVKYIYSHKSIQDLFEKLGITFNIILDSDSYTMIEGRFNEH</sequence>
<dbReference type="GO" id="GO:0032259">
    <property type="term" value="P:methylation"/>
    <property type="evidence" value="ECO:0007669"/>
    <property type="project" value="UniProtKB-KW"/>
</dbReference>
<accession>A0AAW5WLW6</accession>
<reference evidence="2" key="1">
    <citation type="journal article" date="2022" name="Med Res Arch">
        <title>Genomic identification of streptococcal strains and relation to clinical characteristics. A substudy to The Partial Oral Treatment of Endocarditis (POET) Trial.</title>
        <authorList>
            <person name="Christensen J."/>
            <person name="Jensen C."/>
            <person name="Dargis R."/>
            <person name="Nielsen X."/>
            <person name="Pries- Heje M."/>
            <person name="Wiingaard C."/>
            <person name="Ihlemann N."/>
            <person name="Gill S."/>
            <person name="Bruun N."/>
            <person name="Elming H."/>
            <person name="Povlsen J."/>
            <person name="Madsen T."/>
            <person name="Jensen K."/>
            <person name="Fuursted K."/>
            <person name="Ostergaard L."/>
            <person name="Christiansen U."/>
            <person name="Rosenvinge F."/>
            <person name="Helweg-Larsen J."/>
            <person name="Fosbol E."/>
            <person name="Kober L."/>
            <person name="Torp-Pedersen C."/>
            <person name="Tonder N."/>
            <person name="Moser C."/>
            <person name="Iversen K."/>
            <person name="Bundgaard H."/>
        </authorList>
    </citation>
    <scope>NUCLEOTIDE SEQUENCE</scope>
    <source>
        <strain evidence="2">K13014465</strain>
    </source>
</reference>
<protein>
    <submittedName>
        <fullName evidence="2">Class I SAM-dependent methyltransferase</fullName>
    </submittedName>
</protein>
<dbReference type="EMBL" id="JAKUYZ010000006">
    <property type="protein sequence ID" value="MCY7221148.1"/>
    <property type="molecule type" value="Genomic_DNA"/>
</dbReference>
<evidence type="ECO:0000313" key="3">
    <source>
        <dbReference type="Proteomes" id="UP001208029"/>
    </source>
</evidence>
<dbReference type="InterPro" id="IPR029063">
    <property type="entry name" value="SAM-dependent_MTases_sf"/>
</dbReference>
<dbReference type="Gene3D" id="2.20.25.110">
    <property type="entry name" value="S-adenosyl-L-methionine-dependent methyltransferases"/>
    <property type="match status" value="1"/>
</dbReference>
<organism evidence="2 3">
    <name type="scientific">Streptococcus cristatus</name>
    <dbReference type="NCBI Taxonomy" id="45634"/>
    <lineage>
        <taxon>Bacteria</taxon>
        <taxon>Bacillati</taxon>
        <taxon>Bacillota</taxon>
        <taxon>Bacilli</taxon>
        <taxon>Lactobacillales</taxon>
        <taxon>Streptococcaceae</taxon>
        <taxon>Streptococcus</taxon>
    </lineage>
</organism>
<comment type="caution">
    <text evidence="2">The sequence shown here is derived from an EMBL/GenBank/DDBJ whole genome shotgun (WGS) entry which is preliminary data.</text>
</comment>
<dbReference type="Proteomes" id="UP001208029">
    <property type="component" value="Unassembled WGS sequence"/>
</dbReference>
<feature type="domain" description="Methyltransferase" evidence="1">
    <location>
        <begin position="60"/>
        <end position="144"/>
    </location>
</feature>
<gene>
    <name evidence="2" type="ORF">MK546_03460</name>
</gene>
<name>A0AAW5WLW6_STRCR</name>
<dbReference type="AlphaFoldDB" id="A0AAW5WLW6"/>